<keyword evidence="1" id="KW-0175">Coiled coil</keyword>
<proteinExistence type="predicted"/>
<feature type="coiled-coil region" evidence="1">
    <location>
        <begin position="302"/>
        <end position="375"/>
    </location>
</feature>
<organism evidence="3">
    <name type="scientific">Fagus sylvatica</name>
    <name type="common">Beechnut</name>
    <dbReference type="NCBI Taxonomy" id="28930"/>
    <lineage>
        <taxon>Eukaryota</taxon>
        <taxon>Viridiplantae</taxon>
        <taxon>Streptophyta</taxon>
        <taxon>Embryophyta</taxon>
        <taxon>Tracheophyta</taxon>
        <taxon>Spermatophyta</taxon>
        <taxon>Magnoliopsida</taxon>
        <taxon>eudicotyledons</taxon>
        <taxon>Gunneridae</taxon>
        <taxon>Pentapetalae</taxon>
        <taxon>rosids</taxon>
        <taxon>fabids</taxon>
        <taxon>Fagales</taxon>
        <taxon>Fagaceae</taxon>
        <taxon>Fagus</taxon>
    </lineage>
</organism>
<name>A0A2N9IBY1_FAGSY</name>
<feature type="compositionally biased region" description="Polar residues" evidence="2">
    <location>
        <begin position="246"/>
        <end position="264"/>
    </location>
</feature>
<evidence type="ECO:0000256" key="1">
    <source>
        <dbReference type="SAM" id="Coils"/>
    </source>
</evidence>
<feature type="compositionally biased region" description="Acidic residues" evidence="2">
    <location>
        <begin position="444"/>
        <end position="457"/>
    </location>
</feature>
<evidence type="ECO:0000256" key="2">
    <source>
        <dbReference type="SAM" id="MobiDB-lite"/>
    </source>
</evidence>
<feature type="region of interest" description="Disordered" evidence="2">
    <location>
        <begin position="422"/>
        <end position="482"/>
    </location>
</feature>
<feature type="region of interest" description="Disordered" evidence="2">
    <location>
        <begin position="211"/>
        <end position="289"/>
    </location>
</feature>
<feature type="compositionally biased region" description="Low complexity" evidence="2">
    <location>
        <begin position="214"/>
        <end position="230"/>
    </location>
</feature>
<accession>A0A2N9IBY1</accession>
<dbReference type="EMBL" id="OIVN01005641">
    <property type="protein sequence ID" value="SPD23407.1"/>
    <property type="molecule type" value="Genomic_DNA"/>
</dbReference>
<sequence>MARANKLAKLVNSEKKMREFREMYRVPNDVKLRYYSHKNLPLLNQDEIIISVMSVVEGGGSALPQNKFYTFTHTRALVRNQALPAISELKTLTSNWSTGCPSSNKGYDNDFLVVSGNWFIGGSSCQNKFGYPVSSQLEVLERDVNLKDLTKVLSANILIDRLGQPRSAPLLLGYTPQVGNFLEIDHPDLIPTGEVSEMAPPIDVYELMGKKSKGASSSKGKGKAKQGAQPKKSKRAIFEVIAPEQPAQSGDSSSALPDEQTQLPQVVEIDETEQVEEPTPKPKRSRVAQGVHTMEARVFHLNELLKDKKAKHNKAVAEVMENATTNYKALEQEHFKALHSMKEAKERARAKAEHRAKMEAEFTQLQEKVRTLKAECIQSIGKAREEGKQEVMGEVRAQLQGVFNRGFRDGWKSTLRKAEVPDSSDLFLRDSTPLPYPEAGLKDLDDEDEEEDEDEANGEPSNQIVDSAPRVADNPPTPSAEA</sequence>
<evidence type="ECO:0000313" key="3">
    <source>
        <dbReference type="EMBL" id="SPD23407.1"/>
    </source>
</evidence>
<dbReference type="AlphaFoldDB" id="A0A2N9IBY1"/>
<gene>
    <name evidence="3" type="ORF">FSB_LOCUS51289</name>
</gene>
<protein>
    <submittedName>
        <fullName evidence="3">Uncharacterized protein</fullName>
    </submittedName>
</protein>
<reference evidence="3" key="1">
    <citation type="submission" date="2018-02" db="EMBL/GenBank/DDBJ databases">
        <authorList>
            <person name="Cohen D.B."/>
            <person name="Kent A.D."/>
        </authorList>
    </citation>
    <scope>NUCLEOTIDE SEQUENCE</scope>
</reference>